<dbReference type="InterPro" id="IPR010998">
    <property type="entry name" value="Integrase_recombinase_N"/>
</dbReference>
<evidence type="ECO:0000313" key="5">
    <source>
        <dbReference type="EMBL" id="GKI18094.1"/>
    </source>
</evidence>
<keyword evidence="3" id="KW-0233">DNA recombination</keyword>
<dbReference type="PROSITE" id="PS51898">
    <property type="entry name" value="TYR_RECOMBINASE"/>
    <property type="match status" value="1"/>
</dbReference>
<dbReference type="GO" id="GO:0006310">
    <property type="term" value="P:DNA recombination"/>
    <property type="evidence" value="ECO:0007669"/>
    <property type="project" value="UniProtKB-KW"/>
</dbReference>
<reference evidence="5" key="1">
    <citation type="submission" date="2022-01" db="EMBL/GenBank/DDBJ databases">
        <title>Novel bile acid biosynthetic pathways are enriched in the microbiome of centenarians.</title>
        <authorList>
            <person name="Sato Y."/>
            <person name="Atarashi K."/>
            <person name="Plichta R.D."/>
            <person name="Arai Y."/>
            <person name="Sasajima S."/>
            <person name="Kearney M.S."/>
            <person name="Suda W."/>
            <person name="Takeshita K."/>
            <person name="Sasaki T."/>
            <person name="Okamoto S."/>
            <person name="Skelly N.A."/>
            <person name="Okamura Y."/>
            <person name="Vlamakis H."/>
            <person name="Li Y."/>
            <person name="Tanoue T."/>
            <person name="Takei H."/>
            <person name="Nittono H."/>
            <person name="Narushima S."/>
            <person name="Irie J."/>
            <person name="Itoh H."/>
            <person name="Moriya K."/>
            <person name="Sugiura Y."/>
            <person name="Suematsu M."/>
            <person name="Moritoki N."/>
            <person name="Shibata S."/>
            <person name="Littman R.D."/>
            <person name="Fischbach A.M."/>
            <person name="Uwamino Y."/>
            <person name="Inoue T."/>
            <person name="Honda A."/>
            <person name="Hattori M."/>
            <person name="Murai T."/>
            <person name="Xavier J.R."/>
            <person name="Hirose N."/>
            <person name="Honda K."/>
        </authorList>
    </citation>
    <scope>NUCLEOTIDE SEQUENCE</scope>
    <source>
        <strain evidence="5">CE91-St16</strain>
    </source>
</reference>
<dbReference type="PANTHER" id="PTHR30349:SF64">
    <property type="entry name" value="PROPHAGE INTEGRASE INTD-RELATED"/>
    <property type="match status" value="1"/>
</dbReference>
<dbReference type="CDD" id="cd01185">
    <property type="entry name" value="INTN1_C_like"/>
    <property type="match status" value="1"/>
</dbReference>
<sequence length="296" mass="34293">MLAEFAKHCEKKQTEVGVRISQVTANKYHRLLRYMTEYIRTQYRKDDLSLEQVNYEYIDGLNTFFQTAHDCKNNGAVNLLCCLKNFILFCLRNEWIAKNPFQHYKMKIDKTNIKTILTKAELDILIQKPMPNDRLEKVRDVFTFCCFTGLAFTDADHLRSEHISTEENGVTWIHKHREKTAVISRVPLLPHPIKLLEKYKAVGLENGKLLPVPSNQRMNSYLKEIAAICNIDKTLTTHCARHTFACLAVEYGMPIDVLAKILGHTNTNMTRHYAKFSENLIGREMMRIGQQLNAAE</sequence>
<feature type="domain" description="Tyr recombinase" evidence="4">
    <location>
        <begin position="112"/>
        <end position="286"/>
    </location>
</feature>
<keyword evidence="2" id="KW-0238">DNA-binding</keyword>
<organism evidence="5 6">
    <name type="scientific">Alistipes finegoldii</name>
    <dbReference type="NCBI Taxonomy" id="214856"/>
    <lineage>
        <taxon>Bacteria</taxon>
        <taxon>Pseudomonadati</taxon>
        <taxon>Bacteroidota</taxon>
        <taxon>Bacteroidia</taxon>
        <taxon>Bacteroidales</taxon>
        <taxon>Rikenellaceae</taxon>
        <taxon>Alistipes</taxon>
    </lineage>
</organism>
<proteinExistence type="inferred from homology"/>
<comment type="similarity">
    <text evidence="1">Belongs to the 'phage' integrase family.</text>
</comment>
<dbReference type="InterPro" id="IPR025269">
    <property type="entry name" value="SAM-like_dom"/>
</dbReference>
<protein>
    <recommendedName>
        <fullName evidence="4">Tyr recombinase domain-containing protein</fullName>
    </recommendedName>
</protein>
<dbReference type="GO" id="GO:0015074">
    <property type="term" value="P:DNA integration"/>
    <property type="evidence" value="ECO:0007669"/>
    <property type="project" value="InterPro"/>
</dbReference>
<dbReference type="InterPro" id="IPR013762">
    <property type="entry name" value="Integrase-like_cat_sf"/>
</dbReference>
<evidence type="ECO:0000256" key="1">
    <source>
        <dbReference type="ARBA" id="ARBA00008857"/>
    </source>
</evidence>
<dbReference type="Proteomes" id="UP001055105">
    <property type="component" value="Unassembled WGS sequence"/>
</dbReference>
<dbReference type="Pfam" id="PF13102">
    <property type="entry name" value="Phage_int_SAM_5"/>
    <property type="match status" value="1"/>
</dbReference>
<dbReference type="Gene3D" id="1.10.150.130">
    <property type="match status" value="1"/>
</dbReference>
<evidence type="ECO:0000313" key="6">
    <source>
        <dbReference type="Proteomes" id="UP001055105"/>
    </source>
</evidence>
<gene>
    <name evidence="5" type="ORF">CE91St16_10020</name>
</gene>
<dbReference type="InterPro" id="IPR002104">
    <property type="entry name" value="Integrase_catalytic"/>
</dbReference>
<dbReference type="InterPro" id="IPR011010">
    <property type="entry name" value="DNA_brk_join_enz"/>
</dbReference>
<evidence type="ECO:0000259" key="4">
    <source>
        <dbReference type="PROSITE" id="PS51898"/>
    </source>
</evidence>
<dbReference type="SUPFAM" id="SSF56349">
    <property type="entry name" value="DNA breaking-rejoining enzymes"/>
    <property type="match status" value="1"/>
</dbReference>
<dbReference type="EMBL" id="BQOL01000001">
    <property type="protein sequence ID" value="GKI18094.1"/>
    <property type="molecule type" value="Genomic_DNA"/>
</dbReference>
<evidence type="ECO:0000256" key="3">
    <source>
        <dbReference type="ARBA" id="ARBA00023172"/>
    </source>
</evidence>
<dbReference type="Gene3D" id="1.10.443.10">
    <property type="entry name" value="Intergrase catalytic core"/>
    <property type="match status" value="1"/>
</dbReference>
<dbReference type="AlphaFoldDB" id="A0AA37KND2"/>
<accession>A0AA37KND2</accession>
<comment type="caution">
    <text evidence="5">The sequence shown here is derived from an EMBL/GenBank/DDBJ whole genome shotgun (WGS) entry which is preliminary data.</text>
</comment>
<name>A0AA37KND2_9BACT</name>
<dbReference type="Pfam" id="PF00589">
    <property type="entry name" value="Phage_integrase"/>
    <property type="match status" value="1"/>
</dbReference>
<dbReference type="PANTHER" id="PTHR30349">
    <property type="entry name" value="PHAGE INTEGRASE-RELATED"/>
    <property type="match status" value="1"/>
</dbReference>
<evidence type="ECO:0000256" key="2">
    <source>
        <dbReference type="ARBA" id="ARBA00023125"/>
    </source>
</evidence>
<dbReference type="InterPro" id="IPR050090">
    <property type="entry name" value="Tyrosine_recombinase_XerCD"/>
</dbReference>
<dbReference type="GO" id="GO:0003677">
    <property type="term" value="F:DNA binding"/>
    <property type="evidence" value="ECO:0007669"/>
    <property type="project" value="UniProtKB-KW"/>
</dbReference>